<dbReference type="EMBL" id="JBAMMX010000023">
    <property type="protein sequence ID" value="KAK6917413.1"/>
    <property type="molecule type" value="Genomic_DNA"/>
</dbReference>
<evidence type="ECO:0000256" key="9">
    <source>
        <dbReference type="ARBA" id="ARBA00022777"/>
    </source>
</evidence>
<organism evidence="19 20">
    <name type="scientific">Dillenia turbinata</name>
    <dbReference type="NCBI Taxonomy" id="194707"/>
    <lineage>
        <taxon>Eukaryota</taxon>
        <taxon>Viridiplantae</taxon>
        <taxon>Streptophyta</taxon>
        <taxon>Embryophyta</taxon>
        <taxon>Tracheophyta</taxon>
        <taxon>Spermatophyta</taxon>
        <taxon>Magnoliopsida</taxon>
        <taxon>eudicotyledons</taxon>
        <taxon>Gunneridae</taxon>
        <taxon>Pentapetalae</taxon>
        <taxon>Dilleniales</taxon>
        <taxon>Dilleniaceae</taxon>
        <taxon>Dillenia</taxon>
    </lineage>
</organism>
<dbReference type="GO" id="GO:0005524">
    <property type="term" value="F:ATP binding"/>
    <property type="evidence" value="ECO:0007669"/>
    <property type="project" value="UniProtKB-UniRule"/>
</dbReference>
<dbReference type="GO" id="GO:0030246">
    <property type="term" value="F:carbohydrate binding"/>
    <property type="evidence" value="ECO:0007669"/>
    <property type="project" value="UniProtKB-KW"/>
</dbReference>
<evidence type="ECO:0000256" key="5">
    <source>
        <dbReference type="ARBA" id="ARBA00022692"/>
    </source>
</evidence>
<dbReference type="PROSITE" id="PS50011">
    <property type="entry name" value="PROTEIN_KINASE_DOM"/>
    <property type="match status" value="1"/>
</dbReference>
<evidence type="ECO:0000256" key="2">
    <source>
        <dbReference type="ARBA" id="ARBA00022475"/>
    </source>
</evidence>
<evidence type="ECO:0000256" key="6">
    <source>
        <dbReference type="ARBA" id="ARBA00022729"/>
    </source>
</evidence>
<keyword evidence="7" id="KW-0430">Lectin</keyword>
<dbReference type="PANTHER" id="PTHR27002:SF851">
    <property type="entry name" value="G-TYPE LECTIN S-RECEPTOR-LIKE SERINE_THREONINE-PROTEIN KINASE SD1-1"/>
    <property type="match status" value="1"/>
</dbReference>
<dbReference type="InterPro" id="IPR003609">
    <property type="entry name" value="Pan_app"/>
</dbReference>
<keyword evidence="20" id="KW-1185">Reference proteome</keyword>
<accession>A0AAN8UWZ5</accession>
<keyword evidence="15" id="KW-0325">Glycoprotein</keyword>
<keyword evidence="12" id="KW-0472">Membrane</keyword>
<keyword evidence="5" id="KW-0812">Transmembrane</keyword>
<evidence type="ECO:0000256" key="4">
    <source>
        <dbReference type="ARBA" id="ARBA00022679"/>
    </source>
</evidence>
<keyword evidence="6" id="KW-0732">Signal</keyword>
<keyword evidence="2" id="KW-1003">Cell membrane</keyword>
<dbReference type="SUPFAM" id="SSF56112">
    <property type="entry name" value="Protein kinase-like (PK-like)"/>
    <property type="match status" value="1"/>
</dbReference>
<dbReference type="PROSITE" id="PS50948">
    <property type="entry name" value="PAN"/>
    <property type="match status" value="2"/>
</dbReference>
<proteinExistence type="predicted"/>
<evidence type="ECO:0000256" key="14">
    <source>
        <dbReference type="ARBA" id="ARBA00023170"/>
    </source>
</evidence>
<evidence type="ECO:0000256" key="8">
    <source>
        <dbReference type="ARBA" id="ARBA00022741"/>
    </source>
</evidence>
<dbReference type="Gene3D" id="1.10.510.10">
    <property type="entry name" value="Transferase(Phosphotransferase) domain 1"/>
    <property type="match status" value="1"/>
</dbReference>
<dbReference type="AlphaFoldDB" id="A0AAN8UWZ5"/>
<keyword evidence="14" id="KW-0675">Receptor</keyword>
<dbReference type="InterPro" id="IPR001245">
    <property type="entry name" value="Ser-Thr/Tyr_kinase_cat_dom"/>
</dbReference>
<reference evidence="19 20" key="1">
    <citation type="submission" date="2023-12" db="EMBL/GenBank/DDBJ databases">
        <title>A high-quality genome assembly for Dillenia turbinata (Dilleniales).</title>
        <authorList>
            <person name="Chanderbali A."/>
        </authorList>
    </citation>
    <scope>NUCLEOTIDE SEQUENCE [LARGE SCALE GENOMIC DNA]</scope>
    <source>
        <strain evidence="19">LSX21</strain>
        <tissue evidence="19">Leaf</tissue>
    </source>
</reference>
<dbReference type="Pfam" id="PF08276">
    <property type="entry name" value="PAN_2"/>
    <property type="match status" value="2"/>
</dbReference>
<dbReference type="Proteomes" id="UP001370490">
    <property type="component" value="Unassembled WGS sequence"/>
</dbReference>
<dbReference type="InterPro" id="IPR017441">
    <property type="entry name" value="Protein_kinase_ATP_BS"/>
</dbReference>
<keyword evidence="10 16" id="KW-0067">ATP-binding</keyword>
<protein>
    <submittedName>
        <fullName evidence="19">Serine-threonine/tyrosine-protein kinase, catalytic domain</fullName>
    </submittedName>
</protein>
<keyword evidence="8 16" id="KW-0547">Nucleotide-binding</keyword>
<keyword evidence="13" id="KW-1015">Disulfide bond</keyword>
<dbReference type="FunFam" id="3.30.200.20:FF:000330">
    <property type="entry name" value="G-type lectin S-receptor-like serine/threonine-protein kinase At4g03230"/>
    <property type="match status" value="1"/>
</dbReference>
<dbReference type="PROSITE" id="PS00107">
    <property type="entry name" value="PROTEIN_KINASE_ATP"/>
    <property type="match status" value="1"/>
</dbReference>
<feature type="domain" description="Protein kinase" evidence="17">
    <location>
        <begin position="314"/>
        <end position="571"/>
    </location>
</feature>
<evidence type="ECO:0000256" key="1">
    <source>
        <dbReference type="ARBA" id="ARBA00004251"/>
    </source>
</evidence>
<comment type="subcellular location">
    <subcellularLocation>
        <location evidence="1">Cell membrane</location>
        <topology evidence="1">Single-pass type I membrane protein</topology>
    </subcellularLocation>
</comment>
<evidence type="ECO:0000256" key="12">
    <source>
        <dbReference type="ARBA" id="ARBA00023136"/>
    </source>
</evidence>
<sequence>MEPTAWRLVCCCDSKADQGDQYDYRRPNGICNSSNKPYCQRLKGFVPEQPSEWNKHNYRSGCVRRKPLNCTTGKDGFQKFSGVKLPDTSYLVDRTVLSLVECEEACLNNCSCVAYAQTDFTGCAPARRKSGSNCSMICVSGTCSDMFDQLVFKPRFKEEWSRGNWTGGCVRRTELGCAGNSSGGLSSEKEEKDGFWRLHDVKLPDFSLVLEFDNAKECEEWCLDNCSCLAYAYVVVLRCMVWTTDLIDTQQHLVPGGPDLFLRLAHSDLGGEESRKVMEPDDVISERHTSVSQGNQPELPQFMFNTIVVATENFSITNKLGEGGFGTVYKGKLIDEQEIAVKRLSNTSGQGVHEFKNEIILISKLQHRNLVKLLGYCIEEDEKILIYEYMPNKSLDTSFFGQLRNPFLEFSVYSYIFSAYQEVHGYMSPEYAMGGIFSEKSDVFSFGVLLLEILSSRKNTSVHFYEQSLNLAWCLWNEAKALELMDRELVHSYCASKVWRCIHIALLCVQNHAKDRPTMSEVVLMLSSETDRPQPKEPGYAFKNPFELKNQGLSGSMSSHNNMTLSLVETR</sequence>
<evidence type="ECO:0000256" key="16">
    <source>
        <dbReference type="PROSITE-ProRule" id="PRU10141"/>
    </source>
</evidence>
<keyword evidence="11" id="KW-1133">Transmembrane helix</keyword>
<dbReference type="GO" id="GO:0005886">
    <property type="term" value="C:plasma membrane"/>
    <property type="evidence" value="ECO:0007669"/>
    <property type="project" value="UniProtKB-SubCell"/>
</dbReference>
<feature type="domain" description="Apple" evidence="18">
    <location>
        <begin position="177"/>
        <end position="265"/>
    </location>
</feature>
<evidence type="ECO:0000259" key="18">
    <source>
        <dbReference type="PROSITE" id="PS50948"/>
    </source>
</evidence>
<dbReference type="Gene3D" id="3.30.200.20">
    <property type="entry name" value="Phosphorylase Kinase, domain 1"/>
    <property type="match status" value="1"/>
</dbReference>
<keyword evidence="3" id="KW-0723">Serine/threonine-protein kinase</keyword>
<name>A0AAN8UWZ5_9MAGN</name>
<dbReference type="Pfam" id="PF07714">
    <property type="entry name" value="PK_Tyr_Ser-Thr"/>
    <property type="match status" value="2"/>
</dbReference>
<feature type="domain" description="Apple" evidence="18">
    <location>
        <begin position="70"/>
        <end position="151"/>
    </location>
</feature>
<comment type="caution">
    <text evidence="19">The sequence shown here is derived from an EMBL/GenBank/DDBJ whole genome shotgun (WGS) entry which is preliminary data.</text>
</comment>
<evidence type="ECO:0000259" key="17">
    <source>
        <dbReference type="PROSITE" id="PS50011"/>
    </source>
</evidence>
<dbReference type="InterPro" id="IPR000719">
    <property type="entry name" value="Prot_kinase_dom"/>
</dbReference>
<dbReference type="PANTHER" id="PTHR27002">
    <property type="entry name" value="RECEPTOR-LIKE SERINE/THREONINE-PROTEIN KINASE SD1-8"/>
    <property type="match status" value="1"/>
</dbReference>
<feature type="binding site" evidence="16">
    <location>
        <position position="342"/>
    </location>
    <ligand>
        <name>ATP</name>
        <dbReference type="ChEBI" id="CHEBI:30616"/>
    </ligand>
</feature>
<dbReference type="InterPro" id="IPR011009">
    <property type="entry name" value="Kinase-like_dom_sf"/>
</dbReference>
<gene>
    <name evidence="19" type="ORF">RJ641_018164</name>
</gene>
<evidence type="ECO:0000313" key="19">
    <source>
        <dbReference type="EMBL" id="KAK6917413.1"/>
    </source>
</evidence>
<keyword evidence="9 19" id="KW-0418">Kinase</keyword>
<dbReference type="GO" id="GO:0004674">
    <property type="term" value="F:protein serine/threonine kinase activity"/>
    <property type="evidence" value="ECO:0007669"/>
    <property type="project" value="UniProtKB-KW"/>
</dbReference>
<dbReference type="CDD" id="cd01098">
    <property type="entry name" value="PAN_AP_plant"/>
    <property type="match status" value="2"/>
</dbReference>
<dbReference type="SMART" id="SM00473">
    <property type="entry name" value="PAN_AP"/>
    <property type="match status" value="2"/>
</dbReference>
<evidence type="ECO:0000256" key="3">
    <source>
        <dbReference type="ARBA" id="ARBA00022527"/>
    </source>
</evidence>
<keyword evidence="4" id="KW-0808">Transferase</keyword>
<evidence type="ECO:0000256" key="7">
    <source>
        <dbReference type="ARBA" id="ARBA00022734"/>
    </source>
</evidence>
<evidence type="ECO:0000313" key="20">
    <source>
        <dbReference type="Proteomes" id="UP001370490"/>
    </source>
</evidence>
<evidence type="ECO:0000256" key="10">
    <source>
        <dbReference type="ARBA" id="ARBA00022840"/>
    </source>
</evidence>
<evidence type="ECO:0000256" key="11">
    <source>
        <dbReference type="ARBA" id="ARBA00022989"/>
    </source>
</evidence>
<evidence type="ECO:0000256" key="15">
    <source>
        <dbReference type="ARBA" id="ARBA00023180"/>
    </source>
</evidence>
<evidence type="ECO:0000256" key="13">
    <source>
        <dbReference type="ARBA" id="ARBA00023157"/>
    </source>
</evidence>